<evidence type="ECO:0000256" key="3">
    <source>
        <dbReference type="ARBA" id="ARBA00022643"/>
    </source>
</evidence>
<evidence type="ECO:0000256" key="1">
    <source>
        <dbReference type="ARBA" id="ARBA00001917"/>
    </source>
</evidence>
<evidence type="ECO:0000256" key="11">
    <source>
        <dbReference type="ARBA" id="ARBA00047652"/>
    </source>
</evidence>
<organism evidence="16 17">
    <name type="scientific">Fragilariopsis cylindrus CCMP1102</name>
    <dbReference type="NCBI Taxonomy" id="635003"/>
    <lineage>
        <taxon>Eukaryota</taxon>
        <taxon>Sar</taxon>
        <taxon>Stramenopiles</taxon>
        <taxon>Ochrophyta</taxon>
        <taxon>Bacillariophyta</taxon>
        <taxon>Bacillariophyceae</taxon>
        <taxon>Bacillariophycidae</taxon>
        <taxon>Bacillariales</taxon>
        <taxon>Bacillariaceae</taxon>
        <taxon>Fragilariopsis</taxon>
    </lineage>
</organism>
<dbReference type="PROSITE" id="PS01136">
    <property type="entry name" value="UPF0034"/>
    <property type="match status" value="1"/>
</dbReference>
<dbReference type="InterPro" id="IPR018517">
    <property type="entry name" value="tRNA_hU_synthase_CS"/>
</dbReference>
<keyword evidence="4" id="KW-0819">tRNA processing</keyword>
<evidence type="ECO:0000256" key="5">
    <source>
        <dbReference type="ARBA" id="ARBA00022857"/>
    </source>
</evidence>
<comment type="cofactor">
    <cofactor evidence="1">
        <name>FMN</name>
        <dbReference type="ChEBI" id="CHEBI:58210"/>
    </cofactor>
</comment>
<keyword evidence="7" id="KW-0520">NAD</keyword>
<keyword evidence="2" id="KW-0285">Flavoprotein</keyword>
<evidence type="ECO:0000313" key="16">
    <source>
        <dbReference type="EMBL" id="OEU15735.1"/>
    </source>
</evidence>
<accession>A0A1E7FCF8</accession>
<dbReference type="Gene3D" id="3.20.20.70">
    <property type="entry name" value="Aldolase class I"/>
    <property type="match status" value="1"/>
</dbReference>
<proteinExistence type="inferred from homology"/>
<evidence type="ECO:0000313" key="17">
    <source>
        <dbReference type="Proteomes" id="UP000095751"/>
    </source>
</evidence>
<feature type="domain" description="DUS-like FMN-binding" evidence="15">
    <location>
        <begin position="84"/>
        <end position="308"/>
    </location>
</feature>
<dbReference type="OrthoDB" id="272303at2759"/>
<dbReference type="SUPFAM" id="SSF51395">
    <property type="entry name" value="FMN-linked oxidoreductases"/>
    <property type="match status" value="1"/>
</dbReference>
<dbReference type="EMBL" id="KV784359">
    <property type="protein sequence ID" value="OEU15735.1"/>
    <property type="molecule type" value="Genomic_DNA"/>
</dbReference>
<dbReference type="Proteomes" id="UP000095751">
    <property type="component" value="Unassembled WGS sequence"/>
</dbReference>
<keyword evidence="6" id="KW-0560">Oxidoreductase</keyword>
<evidence type="ECO:0000256" key="6">
    <source>
        <dbReference type="ARBA" id="ARBA00023002"/>
    </source>
</evidence>
<comment type="catalytic activity">
    <reaction evidence="12">
        <text>5,6-dihydrouridine(16) in tRNA + NAD(+) = uridine(16) in tRNA + NADH + H(+)</text>
        <dbReference type="Rhea" id="RHEA:53380"/>
        <dbReference type="Rhea" id="RHEA-COMP:13543"/>
        <dbReference type="Rhea" id="RHEA-COMP:13544"/>
        <dbReference type="ChEBI" id="CHEBI:15378"/>
        <dbReference type="ChEBI" id="CHEBI:57540"/>
        <dbReference type="ChEBI" id="CHEBI:57945"/>
        <dbReference type="ChEBI" id="CHEBI:65315"/>
        <dbReference type="ChEBI" id="CHEBI:74443"/>
        <dbReference type="EC" id="1.3.1.88"/>
    </reaction>
    <physiologicalReaction direction="right-to-left" evidence="12">
        <dbReference type="Rhea" id="RHEA:53382"/>
    </physiologicalReaction>
</comment>
<evidence type="ECO:0000256" key="9">
    <source>
        <dbReference type="ARBA" id="ARBA00038890"/>
    </source>
</evidence>
<evidence type="ECO:0000256" key="4">
    <source>
        <dbReference type="ARBA" id="ARBA00022694"/>
    </source>
</evidence>
<dbReference type="GO" id="GO:0017150">
    <property type="term" value="F:tRNA dihydrouridine synthase activity"/>
    <property type="evidence" value="ECO:0007669"/>
    <property type="project" value="InterPro"/>
</dbReference>
<evidence type="ECO:0000256" key="13">
    <source>
        <dbReference type="ARBA" id="ARBA00049467"/>
    </source>
</evidence>
<protein>
    <recommendedName>
        <fullName evidence="9">tRNA-dihydrouridine(16/17) synthase [NAD(P)(+)]</fullName>
        <ecNumber evidence="9">1.3.1.88</ecNumber>
    </recommendedName>
</protein>
<evidence type="ECO:0000259" key="15">
    <source>
        <dbReference type="Pfam" id="PF01207"/>
    </source>
</evidence>
<comment type="similarity">
    <text evidence="8">Belongs to the Dus family. Dus1 subfamily.</text>
</comment>
<keyword evidence="17" id="KW-1185">Reference proteome</keyword>
<name>A0A1E7FCF8_9STRA</name>
<keyword evidence="5" id="KW-0521">NADP</keyword>
<dbReference type="Pfam" id="PF01207">
    <property type="entry name" value="Dus"/>
    <property type="match status" value="1"/>
</dbReference>
<evidence type="ECO:0000256" key="10">
    <source>
        <dbReference type="ARBA" id="ARBA00047287"/>
    </source>
</evidence>
<sequence>MAPMVAASDYPFRLFLREHCGVQLTYTQMLLSKRFVIDPTFRKAHLDLYETQDMAPDNFVTQPDILLPSQIECLGDDLHHYQQQQQQQQQQQYKRQKSEPLMVQLAGDDVKTVVQSALMIYEHTDGKLAGIDLNCGCPQNIAKKGNYGAFLMERDPELVNEILTALRNNLPSSVAISAKIRLPADDEALKERIPRLLDTGINFLTVHGRTIVENKTKVVGCHVDRIRLAVQTAHKYNPNFPVIANGGMEHYDDVQSVLQSTGASAAMSSEALLETPDLFLKESMDIKTPKEQFHRQLSFAKNYLDICSTVGPPLPGVLGFNKGGSFSVVRGHLFKFLHRYINTDHQDLRDKLAANGVNTMRTLGDLRRLIEELESRYAKLTEDQWNELTSTSPLSSWYRRHRKPDRSVHERYTSVATDTSNNNNNIDDRKREIKDRIAKMKAQKLKRTNEIIPNDKPREKEALSITT</sequence>
<feature type="region of interest" description="Disordered" evidence="14">
    <location>
        <begin position="448"/>
        <end position="467"/>
    </location>
</feature>
<feature type="region of interest" description="Disordered" evidence="14">
    <location>
        <begin position="408"/>
        <end position="430"/>
    </location>
</feature>
<dbReference type="InterPro" id="IPR035587">
    <property type="entry name" value="DUS-like_FMN-bd"/>
</dbReference>
<evidence type="ECO:0000256" key="2">
    <source>
        <dbReference type="ARBA" id="ARBA00022630"/>
    </source>
</evidence>
<dbReference type="InterPro" id="IPR013785">
    <property type="entry name" value="Aldolase_TIM"/>
</dbReference>
<dbReference type="GO" id="GO:0050660">
    <property type="term" value="F:flavin adenine dinucleotide binding"/>
    <property type="evidence" value="ECO:0007669"/>
    <property type="project" value="InterPro"/>
</dbReference>
<evidence type="ECO:0000256" key="7">
    <source>
        <dbReference type="ARBA" id="ARBA00023027"/>
    </source>
</evidence>
<dbReference type="CDD" id="cd02801">
    <property type="entry name" value="DUS_like_FMN"/>
    <property type="match status" value="1"/>
</dbReference>
<comment type="catalytic activity">
    <reaction evidence="11">
        <text>5,6-dihydrouridine(16) in tRNA + NADP(+) = uridine(16) in tRNA + NADPH + H(+)</text>
        <dbReference type="Rhea" id="RHEA:53376"/>
        <dbReference type="Rhea" id="RHEA-COMP:13543"/>
        <dbReference type="Rhea" id="RHEA-COMP:13544"/>
        <dbReference type="ChEBI" id="CHEBI:15378"/>
        <dbReference type="ChEBI" id="CHEBI:57783"/>
        <dbReference type="ChEBI" id="CHEBI:58349"/>
        <dbReference type="ChEBI" id="CHEBI:65315"/>
        <dbReference type="ChEBI" id="CHEBI:74443"/>
        <dbReference type="EC" id="1.3.1.88"/>
    </reaction>
    <physiologicalReaction direction="right-to-left" evidence="11">
        <dbReference type="Rhea" id="RHEA:53378"/>
    </physiologicalReaction>
</comment>
<dbReference type="InParanoid" id="A0A1E7FCF8"/>
<dbReference type="PANTHER" id="PTHR11082">
    <property type="entry name" value="TRNA-DIHYDROURIDINE SYNTHASE"/>
    <property type="match status" value="1"/>
</dbReference>
<dbReference type="AlphaFoldDB" id="A0A1E7FCF8"/>
<gene>
    <name evidence="16" type="ORF">FRACYDRAFT_226315</name>
</gene>
<dbReference type="KEGG" id="fcy:FRACYDRAFT_226315"/>
<dbReference type="PANTHER" id="PTHR11082:SF5">
    <property type="entry name" value="TRNA-DIHYDROURIDINE(16_17) SYNTHASE [NAD(P)(+)]-LIKE"/>
    <property type="match status" value="1"/>
</dbReference>
<evidence type="ECO:0000256" key="14">
    <source>
        <dbReference type="SAM" id="MobiDB-lite"/>
    </source>
</evidence>
<comment type="catalytic activity">
    <reaction evidence="13">
        <text>5,6-dihydrouridine(17) in tRNA + NADP(+) = uridine(17) in tRNA + NADPH + H(+)</text>
        <dbReference type="Rhea" id="RHEA:53368"/>
        <dbReference type="Rhea" id="RHEA-COMP:13541"/>
        <dbReference type="Rhea" id="RHEA-COMP:13542"/>
        <dbReference type="ChEBI" id="CHEBI:15378"/>
        <dbReference type="ChEBI" id="CHEBI:57783"/>
        <dbReference type="ChEBI" id="CHEBI:58349"/>
        <dbReference type="ChEBI" id="CHEBI:65315"/>
        <dbReference type="ChEBI" id="CHEBI:74443"/>
        <dbReference type="EC" id="1.3.1.88"/>
    </reaction>
    <physiologicalReaction direction="right-to-left" evidence="13">
        <dbReference type="Rhea" id="RHEA:53370"/>
    </physiologicalReaction>
</comment>
<dbReference type="EC" id="1.3.1.88" evidence="9"/>
<reference evidence="16 17" key="1">
    <citation type="submission" date="2016-09" db="EMBL/GenBank/DDBJ databases">
        <title>Extensive genetic diversity and differential bi-allelic expression allows diatom success in the polar Southern Ocean.</title>
        <authorList>
            <consortium name="DOE Joint Genome Institute"/>
            <person name="Mock T."/>
            <person name="Otillar R.P."/>
            <person name="Strauss J."/>
            <person name="Dupont C."/>
            <person name="Frickenhaus S."/>
            <person name="Maumus F."/>
            <person name="Mcmullan M."/>
            <person name="Sanges R."/>
            <person name="Schmutz J."/>
            <person name="Toseland A."/>
            <person name="Valas R."/>
            <person name="Veluchamy A."/>
            <person name="Ward B.J."/>
            <person name="Allen A."/>
            <person name="Barry K."/>
            <person name="Falciatore A."/>
            <person name="Ferrante M."/>
            <person name="Fortunato A.E."/>
            <person name="Gloeckner G."/>
            <person name="Gruber A."/>
            <person name="Hipkin R."/>
            <person name="Janech M."/>
            <person name="Kroth P."/>
            <person name="Leese F."/>
            <person name="Lindquist E."/>
            <person name="Lyon B.R."/>
            <person name="Martin J."/>
            <person name="Mayer C."/>
            <person name="Parker M."/>
            <person name="Quesneville H."/>
            <person name="Raymond J."/>
            <person name="Uhlig C."/>
            <person name="Valentin K.U."/>
            <person name="Worden A.Z."/>
            <person name="Armbrust E.V."/>
            <person name="Bowler C."/>
            <person name="Green B."/>
            <person name="Moulton V."/>
            <person name="Van Oosterhout C."/>
            <person name="Grigoriev I."/>
        </authorList>
    </citation>
    <scope>NUCLEOTIDE SEQUENCE [LARGE SCALE GENOMIC DNA]</scope>
    <source>
        <strain evidence="16 17">CCMP1102</strain>
    </source>
</reference>
<comment type="catalytic activity">
    <reaction evidence="10">
        <text>5,6-dihydrouridine(17) in tRNA + NAD(+) = uridine(17) in tRNA + NADH + H(+)</text>
        <dbReference type="Rhea" id="RHEA:53372"/>
        <dbReference type="Rhea" id="RHEA-COMP:13541"/>
        <dbReference type="Rhea" id="RHEA-COMP:13542"/>
        <dbReference type="ChEBI" id="CHEBI:15378"/>
        <dbReference type="ChEBI" id="CHEBI:57540"/>
        <dbReference type="ChEBI" id="CHEBI:57945"/>
        <dbReference type="ChEBI" id="CHEBI:65315"/>
        <dbReference type="ChEBI" id="CHEBI:74443"/>
        <dbReference type="EC" id="1.3.1.88"/>
    </reaction>
    <physiologicalReaction direction="right-to-left" evidence="10">
        <dbReference type="Rhea" id="RHEA:53374"/>
    </physiologicalReaction>
</comment>
<keyword evidence="3" id="KW-0288">FMN</keyword>
<evidence type="ECO:0000256" key="12">
    <source>
        <dbReference type="ARBA" id="ARBA00048934"/>
    </source>
</evidence>
<evidence type="ECO:0000256" key="8">
    <source>
        <dbReference type="ARBA" id="ARBA00038313"/>
    </source>
</evidence>